<dbReference type="RefSeq" id="WP_106877047.1">
    <property type="nucleotide sequence ID" value="NZ_PYEP01000003.1"/>
</dbReference>
<dbReference type="CDD" id="cd01449">
    <property type="entry name" value="TST_Repeat_2"/>
    <property type="match status" value="1"/>
</dbReference>
<keyword evidence="1" id="KW-0677">Repeat</keyword>
<dbReference type="PANTHER" id="PTHR43855:SF1">
    <property type="entry name" value="THIOSULFATE SULFURTRANSFERASE"/>
    <property type="match status" value="1"/>
</dbReference>
<feature type="domain" description="Rhodanese" evidence="2">
    <location>
        <begin position="14"/>
        <end position="121"/>
    </location>
</feature>
<dbReference type="PROSITE" id="PS50206">
    <property type="entry name" value="RHODANESE_3"/>
    <property type="match status" value="2"/>
</dbReference>
<dbReference type="Gene3D" id="3.40.250.10">
    <property type="entry name" value="Rhodanese-like domain"/>
    <property type="match status" value="2"/>
</dbReference>
<proteinExistence type="predicted"/>
<gene>
    <name evidence="3" type="ORF">C7G83_09590</name>
</gene>
<keyword evidence="3" id="KW-0808">Transferase</keyword>
<dbReference type="STRING" id="1388748.GCA_000463155_02873"/>
<accession>A0A2P8VLH2</accession>
<evidence type="ECO:0000256" key="1">
    <source>
        <dbReference type="ARBA" id="ARBA00022737"/>
    </source>
</evidence>
<organism evidence="3 4">
    <name type="scientific">Siccibacter turicensis</name>
    <dbReference type="NCBI Taxonomy" id="357233"/>
    <lineage>
        <taxon>Bacteria</taxon>
        <taxon>Pseudomonadati</taxon>
        <taxon>Pseudomonadota</taxon>
        <taxon>Gammaproteobacteria</taxon>
        <taxon>Enterobacterales</taxon>
        <taxon>Enterobacteriaceae</taxon>
        <taxon>Siccibacter</taxon>
    </lineage>
</organism>
<keyword evidence="4" id="KW-1185">Reference proteome</keyword>
<name>A0A2P8VLH2_9ENTR</name>
<dbReference type="SMART" id="SM00450">
    <property type="entry name" value="RHOD"/>
    <property type="match status" value="2"/>
</dbReference>
<dbReference type="InterPro" id="IPR001763">
    <property type="entry name" value="Rhodanese-like_dom"/>
</dbReference>
<evidence type="ECO:0000313" key="4">
    <source>
        <dbReference type="Proteomes" id="UP000240212"/>
    </source>
</evidence>
<dbReference type="SUPFAM" id="SSF52821">
    <property type="entry name" value="Rhodanese/Cell cycle control phosphatase"/>
    <property type="match status" value="2"/>
</dbReference>
<feature type="domain" description="Rhodanese" evidence="2">
    <location>
        <begin position="182"/>
        <end position="268"/>
    </location>
</feature>
<reference evidence="3 4" key="1">
    <citation type="submission" date="2018-03" db="EMBL/GenBank/DDBJ databases">
        <title>Draft genome sequence of the first documented clinical Siccibacter turicensis isolate in Austria.</title>
        <authorList>
            <person name="Lepuschitz S."/>
            <person name="Pekard-Amenitsch S."/>
            <person name="Haunold R."/>
            <person name="Schill S."/>
            <person name="Mach R."/>
            <person name="Allerberger F."/>
            <person name="Ruppitsch W."/>
            <person name="Forsythe S.J."/>
        </authorList>
    </citation>
    <scope>NUCLEOTIDE SEQUENCE [LARGE SCALE GENOMIC DNA]</scope>
    <source>
        <strain evidence="3 4">6100069499-17</strain>
    </source>
</reference>
<dbReference type="InterPro" id="IPR051126">
    <property type="entry name" value="Thiosulfate_sulfurtransferase"/>
</dbReference>
<comment type="caution">
    <text evidence="3">The sequence shown here is derived from an EMBL/GenBank/DDBJ whole genome shotgun (WGS) entry which is preliminary data.</text>
</comment>
<protein>
    <submittedName>
        <fullName evidence="3">Sulfurtransferase</fullName>
    </submittedName>
</protein>
<evidence type="ECO:0000313" key="3">
    <source>
        <dbReference type="EMBL" id="PSN08409.1"/>
    </source>
</evidence>
<dbReference type="GO" id="GO:0016740">
    <property type="term" value="F:transferase activity"/>
    <property type="evidence" value="ECO:0007669"/>
    <property type="project" value="UniProtKB-KW"/>
</dbReference>
<dbReference type="OrthoDB" id="9781034at2"/>
<dbReference type="AlphaFoldDB" id="A0A2P8VLH2"/>
<evidence type="ECO:0000259" key="2">
    <source>
        <dbReference type="PROSITE" id="PS50206"/>
    </source>
</evidence>
<dbReference type="Proteomes" id="UP000240212">
    <property type="component" value="Unassembled WGS sequence"/>
</dbReference>
<dbReference type="Pfam" id="PF00581">
    <property type="entry name" value="Rhodanese"/>
    <property type="match status" value="2"/>
</dbReference>
<dbReference type="EMBL" id="PYEP01000003">
    <property type="protein sequence ID" value="PSN08409.1"/>
    <property type="molecule type" value="Genomic_DNA"/>
</dbReference>
<dbReference type="InterPro" id="IPR036873">
    <property type="entry name" value="Rhodanese-like_dom_sf"/>
</dbReference>
<sequence>MLIDAAELRARLAAGERFTLLDARDSDAWRTATLPDAHAFNVYDYFIPDSTEQEIAAMAGVFQRAWQSLGTDSATPVWFEEETGMRSPRGAWFHWLIGRDDALILNGGVRAWQDAGGELRPGRGEHTLLAPQAGSENAVRFQRERVASREEVLHADGERTVILDARRASEHDGSFVHDCCARAGRIPGSRLLFWEEVIADGKFRPAAEIRAAAQKAGFSPHQRIITYCHRGARAATVYAALKHAGFRDLAVYVGSWHEWSEHQELPVAP</sequence>
<dbReference type="PANTHER" id="PTHR43855">
    <property type="entry name" value="THIOSULFATE SULFURTRANSFERASE"/>
    <property type="match status" value="1"/>
</dbReference>